<dbReference type="Proteomes" id="UP000324907">
    <property type="component" value="Unassembled WGS sequence"/>
</dbReference>
<keyword evidence="6" id="KW-0482">Metalloprotease</keyword>
<dbReference type="AlphaFoldDB" id="A0A5A8DH11"/>
<dbReference type="GO" id="GO:0008270">
    <property type="term" value="F:zinc ion binding"/>
    <property type="evidence" value="ECO:0007669"/>
    <property type="project" value="InterPro"/>
</dbReference>
<dbReference type="GO" id="GO:0004181">
    <property type="term" value="F:metallocarboxypeptidase activity"/>
    <property type="evidence" value="ECO:0007669"/>
    <property type="project" value="InterPro"/>
</dbReference>
<accession>A0A5A8DH11</accession>
<dbReference type="PROSITE" id="PS52035">
    <property type="entry name" value="PEPTIDASE_M14"/>
    <property type="match status" value="1"/>
</dbReference>
<evidence type="ECO:0000313" key="10">
    <source>
        <dbReference type="EMBL" id="KAA0164675.1"/>
    </source>
</evidence>
<evidence type="ECO:0000256" key="1">
    <source>
        <dbReference type="ARBA" id="ARBA00001947"/>
    </source>
</evidence>
<feature type="domain" description="Peptidase M14" evidence="9">
    <location>
        <begin position="70"/>
        <end position="428"/>
    </location>
</feature>
<dbReference type="Pfam" id="PF00246">
    <property type="entry name" value="Peptidase_M14"/>
    <property type="match status" value="1"/>
</dbReference>
<reference evidence="10 11" key="1">
    <citation type="submission" date="2019-07" db="EMBL/GenBank/DDBJ databases">
        <title>Genomes of Cafeteria roenbergensis.</title>
        <authorList>
            <person name="Fischer M.G."/>
            <person name="Hackl T."/>
            <person name="Roman M."/>
        </authorList>
    </citation>
    <scope>NUCLEOTIDE SEQUENCE [LARGE SCALE GENOMIC DNA]</scope>
    <source>
        <strain evidence="10 11">RCC970-E3</strain>
    </source>
</reference>
<dbReference type="Gene3D" id="3.40.630.10">
    <property type="entry name" value="Zn peptidases"/>
    <property type="match status" value="1"/>
</dbReference>
<evidence type="ECO:0000256" key="4">
    <source>
        <dbReference type="ARBA" id="ARBA00022801"/>
    </source>
</evidence>
<keyword evidence="4" id="KW-0378">Hydrolase</keyword>
<comment type="caution">
    <text evidence="10">The sequence shown here is derived from an EMBL/GenBank/DDBJ whole genome shotgun (WGS) entry which is preliminary data.</text>
</comment>
<feature type="active site" description="Proton donor/acceptor" evidence="7">
    <location>
        <position position="385"/>
    </location>
</feature>
<dbReference type="EMBL" id="VLTL01000053">
    <property type="protein sequence ID" value="KAA0164675.1"/>
    <property type="molecule type" value="Genomic_DNA"/>
</dbReference>
<dbReference type="GO" id="GO:0006508">
    <property type="term" value="P:proteolysis"/>
    <property type="evidence" value="ECO:0007669"/>
    <property type="project" value="UniProtKB-KW"/>
</dbReference>
<evidence type="ECO:0000313" key="11">
    <source>
        <dbReference type="Proteomes" id="UP000324907"/>
    </source>
</evidence>
<comment type="cofactor">
    <cofactor evidence="1">
        <name>Zn(2+)</name>
        <dbReference type="ChEBI" id="CHEBI:29105"/>
    </cofactor>
</comment>
<evidence type="ECO:0000256" key="7">
    <source>
        <dbReference type="PROSITE-ProRule" id="PRU01379"/>
    </source>
</evidence>
<evidence type="ECO:0000256" key="8">
    <source>
        <dbReference type="SAM" id="MobiDB-lite"/>
    </source>
</evidence>
<evidence type="ECO:0000256" key="5">
    <source>
        <dbReference type="ARBA" id="ARBA00022833"/>
    </source>
</evidence>
<keyword evidence="3" id="KW-0645">Protease</keyword>
<proteinExistence type="inferred from homology"/>
<dbReference type="SUPFAM" id="SSF53187">
    <property type="entry name" value="Zn-dependent exopeptidases"/>
    <property type="match status" value="1"/>
</dbReference>
<evidence type="ECO:0000256" key="6">
    <source>
        <dbReference type="ARBA" id="ARBA00023049"/>
    </source>
</evidence>
<evidence type="ECO:0000256" key="2">
    <source>
        <dbReference type="ARBA" id="ARBA00005988"/>
    </source>
</evidence>
<evidence type="ECO:0000259" key="9">
    <source>
        <dbReference type="PROSITE" id="PS52035"/>
    </source>
</evidence>
<dbReference type="GO" id="GO:0005615">
    <property type="term" value="C:extracellular space"/>
    <property type="evidence" value="ECO:0007669"/>
    <property type="project" value="TreeGrafter"/>
</dbReference>
<dbReference type="InterPro" id="IPR000834">
    <property type="entry name" value="Peptidase_M14"/>
</dbReference>
<keyword evidence="5" id="KW-0862">Zinc</keyword>
<comment type="similarity">
    <text evidence="2 7">Belongs to the peptidase M14 family.</text>
</comment>
<gene>
    <name evidence="10" type="ORF">FNF28_03736</name>
</gene>
<dbReference type="PANTHER" id="PTHR11705:SF143">
    <property type="entry name" value="SLL0236 PROTEIN"/>
    <property type="match status" value="1"/>
</dbReference>
<name>A0A5A8DH11_CAFRO</name>
<dbReference type="SMART" id="SM00631">
    <property type="entry name" value="Zn_pept"/>
    <property type="match status" value="1"/>
</dbReference>
<dbReference type="PANTHER" id="PTHR11705">
    <property type="entry name" value="PROTEASE FAMILY M14 CARBOXYPEPTIDASE A,B"/>
    <property type="match status" value="1"/>
</dbReference>
<feature type="region of interest" description="Disordered" evidence="8">
    <location>
        <begin position="509"/>
        <end position="541"/>
    </location>
</feature>
<evidence type="ECO:0000256" key="3">
    <source>
        <dbReference type="ARBA" id="ARBA00022670"/>
    </source>
</evidence>
<sequence length="541" mass="55957">MRLAGGAAAVGILAAGALFLLPLSVAVRSAPEPGVGPALPINSVRGNPDLADAVVFLEGLVVAYPELAAGPFHLARTEGKDRQHNVMAFCLGQCPAAAPVEGLGNGASLTRDDVPDVASVESLSGATASRSAGLEVLVDGMHHAREAPGLRMVVEVASQLAAGWAAGHPDVQSLLATRAVWLVPCLNPDSYVINVASVIKANGIVEPSTVVPALEGAMLRKNQHFYDSQSKCHTTGDSASYGVDLNRNYPVGWDAPDEFDGNVCDESYHGPSRAASERETQGIQALVAARNFSVALNLHTFGKSINTPYAMSADNNGGGTLPRFAEGSARRLVDALAAGMAGALQVEEEEPWEWGPAVQMVGYAAPGEAGDWMLDAHGVAAFAPELGPRFVRPAEPCVIGGGFQGRDVYAPCFWPEPHAVDRVMSDGVPLVWFALHAAAPLLDLQHAAETAVTVAWSGGATGEPGEAGACTATVLPLQLVNAGARAARGTVHVVWATGEAASLAAASATDPADPAVGGSGSVASQQQPAAFRSQHRWPWQW</sequence>
<organism evidence="10 11">
    <name type="scientific">Cafeteria roenbergensis</name>
    <name type="common">Marine flagellate</name>
    <dbReference type="NCBI Taxonomy" id="33653"/>
    <lineage>
        <taxon>Eukaryota</taxon>
        <taxon>Sar</taxon>
        <taxon>Stramenopiles</taxon>
        <taxon>Bigyra</taxon>
        <taxon>Opalozoa</taxon>
        <taxon>Bicosoecida</taxon>
        <taxon>Cafeteriaceae</taxon>
        <taxon>Cafeteria</taxon>
    </lineage>
</organism>
<protein>
    <recommendedName>
        <fullName evidence="9">Peptidase M14 domain-containing protein</fullName>
    </recommendedName>
</protein>